<gene>
    <name evidence="1" type="ORF">LTS18_001587</name>
</gene>
<dbReference type="Proteomes" id="UP001186974">
    <property type="component" value="Unassembled WGS sequence"/>
</dbReference>
<protein>
    <submittedName>
        <fullName evidence="1">Uncharacterized protein</fullName>
    </submittedName>
</protein>
<dbReference type="EMBL" id="JAWDJW010005769">
    <property type="protein sequence ID" value="KAK3066637.1"/>
    <property type="molecule type" value="Genomic_DNA"/>
</dbReference>
<proteinExistence type="predicted"/>
<comment type="caution">
    <text evidence="1">The sequence shown here is derived from an EMBL/GenBank/DDBJ whole genome shotgun (WGS) entry which is preliminary data.</text>
</comment>
<evidence type="ECO:0000313" key="2">
    <source>
        <dbReference type="Proteomes" id="UP001186974"/>
    </source>
</evidence>
<keyword evidence="2" id="KW-1185">Reference proteome</keyword>
<reference evidence="1" key="1">
    <citation type="submission" date="2024-09" db="EMBL/GenBank/DDBJ databases">
        <title>Black Yeasts Isolated from many extreme environments.</title>
        <authorList>
            <person name="Coleine C."/>
            <person name="Stajich J.E."/>
            <person name="Selbmann L."/>
        </authorList>
    </citation>
    <scope>NUCLEOTIDE SEQUENCE</scope>
    <source>
        <strain evidence="1">CCFEE 5737</strain>
    </source>
</reference>
<sequence length="359" mass="39023">LLVLKGTAGTGKTTTLKLLSHEIRFDISEWKNPTSGEYSADGFMSLAAQFEDFLGRTGTFGGLEFATAEGKRTEQAKEGFDRREIILMEEFPNTFSRSSTALHTFRAAIQQYLAANTPSMDSLFSREQASHRVTPLVMIISETLMSSTTASADSFTAHRLLGPDILNHPGTTVLEFNPIAPTYMTKALDLIIKKEARKSGRRKAPGPAVFKHLAETGDIRSAVSSLEFLCIRGDEADGEGGGWGGKVAFSKPRKAAASGSTALTKMERESLEIITQRESTLGIFHAVGKVVYNKREAPSATYTPPPQPPPHLPQYARPKMSEVNTDTLIDELGTDVQTFIAALHENYVLSCAASSSEDT</sequence>
<feature type="non-terminal residue" evidence="1">
    <location>
        <position position="359"/>
    </location>
</feature>
<organism evidence="1 2">
    <name type="scientific">Coniosporium uncinatum</name>
    <dbReference type="NCBI Taxonomy" id="93489"/>
    <lineage>
        <taxon>Eukaryota</taxon>
        <taxon>Fungi</taxon>
        <taxon>Dikarya</taxon>
        <taxon>Ascomycota</taxon>
        <taxon>Pezizomycotina</taxon>
        <taxon>Dothideomycetes</taxon>
        <taxon>Dothideomycetes incertae sedis</taxon>
        <taxon>Coniosporium</taxon>
    </lineage>
</organism>
<accession>A0ACC3DEI0</accession>
<name>A0ACC3DEI0_9PEZI</name>
<evidence type="ECO:0000313" key="1">
    <source>
        <dbReference type="EMBL" id="KAK3066637.1"/>
    </source>
</evidence>
<feature type="non-terminal residue" evidence="1">
    <location>
        <position position="1"/>
    </location>
</feature>